<evidence type="ECO:0000313" key="2">
    <source>
        <dbReference type="Proteomes" id="UP001060215"/>
    </source>
</evidence>
<dbReference type="EMBL" id="CM045771">
    <property type="protein sequence ID" value="KAI7989213.1"/>
    <property type="molecule type" value="Genomic_DNA"/>
</dbReference>
<dbReference type="Proteomes" id="UP001060215">
    <property type="component" value="Chromosome 14"/>
</dbReference>
<sequence length="273" mass="29254">MKSNCGGAPINKPGVHSTVASELVNEKSPTSVGLDCPQGESSEPIRDNFGPWMIVNKRGSRTSSKGCKGPLTESKGKAHHPDSKSRARFQGESSTSPAPSIIGPLPGNPLPVEKGVAISNPFNSLSYSEVQMASSEEDCKNISDGTTPDVAVLPATLCVQSLQPPLPNSKEPPDPLLTVSEETPSLVPKPFVLNGDPGSEPAPSPNRYDLSVVRSRDRSLSPGRRRLVDRRSPSNSHTRGDEQLRHQDHLGKSKLHKLRGLRSHESEEDLGNS</sequence>
<comment type="caution">
    <text evidence="1">The sequence shown here is derived from an EMBL/GenBank/DDBJ whole genome shotgun (WGS) entry which is preliminary data.</text>
</comment>
<organism evidence="1 2">
    <name type="scientific">Camellia lanceoleosa</name>
    <dbReference type="NCBI Taxonomy" id="1840588"/>
    <lineage>
        <taxon>Eukaryota</taxon>
        <taxon>Viridiplantae</taxon>
        <taxon>Streptophyta</taxon>
        <taxon>Embryophyta</taxon>
        <taxon>Tracheophyta</taxon>
        <taxon>Spermatophyta</taxon>
        <taxon>Magnoliopsida</taxon>
        <taxon>eudicotyledons</taxon>
        <taxon>Gunneridae</taxon>
        <taxon>Pentapetalae</taxon>
        <taxon>asterids</taxon>
        <taxon>Ericales</taxon>
        <taxon>Theaceae</taxon>
        <taxon>Camellia</taxon>
    </lineage>
</organism>
<name>A0ACC0FLS9_9ERIC</name>
<gene>
    <name evidence="1" type="ORF">LOK49_LG13G00062</name>
</gene>
<evidence type="ECO:0000313" key="1">
    <source>
        <dbReference type="EMBL" id="KAI7989213.1"/>
    </source>
</evidence>
<reference evidence="1 2" key="1">
    <citation type="journal article" date="2022" name="Plant J.">
        <title>Chromosome-level genome of Camellia lanceoleosa provides a valuable resource for understanding genome evolution and self-incompatibility.</title>
        <authorList>
            <person name="Gong W."/>
            <person name="Xiao S."/>
            <person name="Wang L."/>
            <person name="Liao Z."/>
            <person name="Chang Y."/>
            <person name="Mo W."/>
            <person name="Hu G."/>
            <person name="Li W."/>
            <person name="Zhao G."/>
            <person name="Zhu H."/>
            <person name="Hu X."/>
            <person name="Ji K."/>
            <person name="Xiang X."/>
            <person name="Song Q."/>
            <person name="Yuan D."/>
            <person name="Jin S."/>
            <person name="Zhang L."/>
        </authorList>
    </citation>
    <scope>NUCLEOTIDE SEQUENCE [LARGE SCALE GENOMIC DNA]</scope>
    <source>
        <strain evidence="1">SQ_2022a</strain>
    </source>
</reference>
<keyword evidence="2" id="KW-1185">Reference proteome</keyword>
<proteinExistence type="predicted"/>
<protein>
    <submittedName>
        <fullName evidence="1">Uncharacterized protein</fullName>
    </submittedName>
</protein>
<accession>A0ACC0FLS9</accession>